<feature type="domain" description="Lon N-terminal" evidence="1">
    <location>
        <begin position="5"/>
        <end position="207"/>
    </location>
</feature>
<dbReference type="PANTHER" id="PTHR46732">
    <property type="entry name" value="ATP-DEPENDENT PROTEASE LA (LON) DOMAIN PROTEIN"/>
    <property type="match status" value="1"/>
</dbReference>
<proteinExistence type="predicted"/>
<dbReference type="InterPro" id="IPR015947">
    <property type="entry name" value="PUA-like_sf"/>
</dbReference>
<dbReference type="SUPFAM" id="SSF88697">
    <property type="entry name" value="PUA domain-like"/>
    <property type="match status" value="1"/>
</dbReference>
<dbReference type="Proteomes" id="UP000276542">
    <property type="component" value="Unassembled WGS sequence"/>
</dbReference>
<protein>
    <submittedName>
        <fullName evidence="2">Peptidase S16</fullName>
    </submittedName>
</protein>
<evidence type="ECO:0000259" key="1">
    <source>
        <dbReference type="PROSITE" id="PS51787"/>
    </source>
</evidence>
<dbReference type="OrthoDB" id="25394at2"/>
<dbReference type="AlphaFoldDB" id="A0A3A5HDQ8"/>
<gene>
    <name evidence="2" type="ORF">D4739_16450</name>
</gene>
<dbReference type="PROSITE" id="PS51787">
    <property type="entry name" value="LON_N"/>
    <property type="match status" value="1"/>
</dbReference>
<evidence type="ECO:0000313" key="3">
    <source>
        <dbReference type="Proteomes" id="UP000276542"/>
    </source>
</evidence>
<dbReference type="Pfam" id="PF02190">
    <property type="entry name" value="LON_substr_bdg"/>
    <property type="match status" value="1"/>
</dbReference>
<dbReference type="InterPro" id="IPR046336">
    <property type="entry name" value="Lon_prtase_N_sf"/>
</dbReference>
<comment type="caution">
    <text evidence="2">The sequence shown here is derived from an EMBL/GenBank/DDBJ whole genome shotgun (WGS) entry which is preliminary data.</text>
</comment>
<evidence type="ECO:0000313" key="2">
    <source>
        <dbReference type="EMBL" id="RJS47645.1"/>
    </source>
</evidence>
<dbReference type="Gene3D" id="2.30.130.40">
    <property type="entry name" value="LON domain-like"/>
    <property type="match status" value="1"/>
</dbReference>
<dbReference type="InterPro" id="IPR003111">
    <property type="entry name" value="Lon_prtase_N"/>
</dbReference>
<dbReference type="PANTHER" id="PTHR46732:SF8">
    <property type="entry name" value="ATP-DEPENDENT PROTEASE LA (LON) DOMAIN PROTEIN"/>
    <property type="match status" value="1"/>
</dbReference>
<organism evidence="2 3">
    <name type="scientific">Nocardioides cavernaquae</name>
    <dbReference type="NCBI Taxonomy" id="2321396"/>
    <lineage>
        <taxon>Bacteria</taxon>
        <taxon>Bacillati</taxon>
        <taxon>Actinomycetota</taxon>
        <taxon>Actinomycetes</taxon>
        <taxon>Propionibacteriales</taxon>
        <taxon>Nocardioidaceae</taxon>
        <taxon>Nocardioides</taxon>
    </lineage>
</organism>
<accession>A0A3A5HDQ8</accession>
<dbReference type="RefSeq" id="WP_120061607.1">
    <property type="nucleotide sequence ID" value="NZ_QYRP01000002.1"/>
</dbReference>
<sequence>MTESLPMFPLNTVLFPGVTLPLHVFEDRYRALVHELLRIKDPKKRLFGTVAIREGFEVGERLGGTSAHGGQSLYRIGCLLQLTEVDQNGDGTFDIVAVGRGRLRLDRLDTSGPFLAGEVDLLPDDDAYVAQEVADRAFLTFERYRERLSELHGHEVLEGDLPHDPTYLSWSLAATCLLPLPDRQSLLEAEDTHLRLAMVTKLLRDELRAMTALPSLPAIDVARTGWSPN</sequence>
<name>A0A3A5HDQ8_9ACTN</name>
<dbReference type="EMBL" id="QYRP01000002">
    <property type="protein sequence ID" value="RJS47645.1"/>
    <property type="molecule type" value="Genomic_DNA"/>
</dbReference>
<dbReference type="Gene3D" id="1.20.58.1480">
    <property type="match status" value="1"/>
</dbReference>
<dbReference type="SMART" id="SM00464">
    <property type="entry name" value="LON"/>
    <property type="match status" value="1"/>
</dbReference>
<reference evidence="3" key="1">
    <citation type="submission" date="2018-09" db="EMBL/GenBank/DDBJ databases">
        <authorList>
            <person name="Zhu H."/>
        </authorList>
    </citation>
    <scope>NUCLEOTIDE SEQUENCE [LARGE SCALE GENOMIC DNA]</scope>
    <source>
        <strain evidence="3">K1W22B-1</strain>
    </source>
</reference>
<keyword evidence="3" id="KW-1185">Reference proteome</keyword>